<sequence length="329" mass="35896">MKKRWFMLAVALIFVLLVGCSKSEETKTSDEGKKEDDSFPEKPITLIVPYDTGGSTDTSARVLAEAASKHLPNQVSIVVENKPGGSSTVGLTQLFNAEPDGYTVAVTMETGVAIKTHTDELQYEWDSFEEVLRLVSAPQLLIIREDAPWQDFGEWLEYVKANPGKFKYAHSGVGSIGHLAMEELASKTGIEIVGIPYSGGGPSMQALLSGEVDGAIGNPYQVDDTINRILIDTGAEKSELFEAQILKDYGIDSGNTPWIGLLATPGVPESRLDIIHQAFKKALEDPEVKAKLTDLGLAPYYADSDEFREVIKDRYDKNKVILEAIGAIK</sequence>
<dbReference type="InterPro" id="IPR005064">
    <property type="entry name" value="BUG"/>
</dbReference>
<feature type="signal peptide" evidence="2">
    <location>
        <begin position="1"/>
        <end position="23"/>
    </location>
</feature>
<dbReference type="PANTHER" id="PTHR42928">
    <property type="entry name" value="TRICARBOXYLATE-BINDING PROTEIN"/>
    <property type="match status" value="1"/>
</dbReference>
<feature type="chain" id="PRO_5047383786" evidence="2">
    <location>
        <begin position="24"/>
        <end position="329"/>
    </location>
</feature>
<dbReference type="Gene3D" id="3.40.190.10">
    <property type="entry name" value="Periplasmic binding protein-like II"/>
    <property type="match status" value="1"/>
</dbReference>
<dbReference type="Proteomes" id="UP001597227">
    <property type="component" value="Unassembled WGS sequence"/>
</dbReference>
<dbReference type="Pfam" id="PF03401">
    <property type="entry name" value="TctC"/>
    <property type="match status" value="1"/>
</dbReference>
<protein>
    <submittedName>
        <fullName evidence="3">Bug family tripartite tricarboxylate transporter substrate binding protein</fullName>
    </submittedName>
</protein>
<comment type="similarity">
    <text evidence="1">Belongs to the UPF0065 (bug) family.</text>
</comment>
<evidence type="ECO:0000256" key="2">
    <source>
        <dbReference type="SAM" id="SignalP"/>
    </source>
</evidence>
<dbReference type="SUPFAM" id="SSF53850">
    <property type="entry name" value="Periplasmic binding protein-like II"/>
    <property type="match status" value="1"/>
</dbReference>
<evidence type="ECO:0000313" key="4">
    <source>
        <dbReference type="Proteomes" id="UP001597227"/>
    </source>
</evidence>
<dbReference type="PANTHER" id="PTHR42928:SF5">
    <property type="entry name" value="BLR1237 PROTEIN"/>
    <property type="match status" value="1"/>
</dbReference>
<evidence type="ECO:0000313" key="3">
    <source>
        <dbReference type="EMBL" id="MFD1780188.1"/>
    </source>
</evidence>
<evidence type="ECO:0000256" key="1">
    <source>
        <dbReference type="ARBA" id="ARBA00006987"/>
    </source>
</evidence>
<dbReference type="Gene3D" id="3.40.190.150">
    <property type="entry name" value="Bordetella uptake gene, domain 1"/>
    <property type="match status" value="1"/>
</dbReference>
<dbReference type="InterPro" id="IPR042100">
    <property type="entry name" value="Bug_dom1"/>
</dbReference>
<organism evidence="3 4">
    <name type="scientific">Fredinandcohnia salidurans</name>
    <dbReference type="NCBI Taxonomy" id="2595041"/>
    <lineage>
        <taxon>Bacteria</taxon>
        <taxon>Bacillati</taxon>
        <taxon>Bacillota</taxon>
        <taxon>Bacilli</taxon>
        <taxon>Bacillales</taxon>
        <taxon>Bacillaceae</taxon>
        <taxon>Fredinandcohnia</taxon>
    </lineage>
</organism>
<dbReference type="PROSITE" id="PS51257">
    <property type="entry name" value="PROKAR_LIPOPROTEIN"/>
    <property type="match status" value="1"/>
</dbReference>
<accession>A0ABW4MRJ5</accession>
<comment type="caution">
    <text evidence="3">The sequence shown here is derived from an EMBL/GenBank/DDBJ whole genome shotgun (WGS) entry which is preliminary data.</text>
</comment>
<keyword evidence="4" id="KW-1185">Reference proteome</keyword>
<dbReference type="CDD" id="cd07012">
    <property type="entry name" value="PBP2_Bug_TTT"/>
    <property type="match status" value="1"/>
</dbReference>
<name>A0ABW4MRJ5_9BACI</name>
<keyword evidence="2" id="KW-0732">Signal</keyword>
<gene>
    <name evidence="3" type="ORF">ACFSFW_16105</name>
</gene>
<proteinExistence type="inferred from homology"/>
<dbReference type="EMBL" id="JBHUEK010000025">
    <property type="protein sequence ID" value="MFD1780188.1"/>
    <property type="molecule type" value="Genomic_DNA"/>
</dbReference>
<dbReference type="PIRSF" id="PIRSF017082">
    <property type="entry name" value="YflP"/>
    <property type="match status" value="1"/>
</dbReference>
<reference evidence="4" key="1">
    <citation type="journal article" date="2019" name="Int. J. Syst. Evol. Microbiol.">
        <title>The Global Catalogue of Microorganisms (GCM) 10K type strain sequencing project: providing services to taxonomists for standard genome sequencing and annotation.</title>
        <authorList>
            <consortium name="The Broad Institute Genomics Platform"/>
            <consortium name="The Broad Institute Genome Sequencing Center for Infectious Disease"/>
            <person name="Wu L."/>
            <person name="Ma J."/>
        </authorList>
    </citation>
    <scope>NUCLEOTIDE SEQUENCE [LARGE SCALE GENOMIC DNA]</scope>
    <source>
        <strain evidence="4">CCUG 15531</strain>
    </source>
</reference>
<dbReference type="RefSeq" id="WP_388039763.1">
    <property type="nucleotide sequence ID" value="NZ_JBHUEK010000025.1"/>
</dbReference>